<protein>
    <submittedName>
        <fullName evidence="2">Uncharacterized protein</fullName>
    </submittedName>
</protein>
<evidence type="ECO:0000313" key="3">
    <source>
        <dbReference type="Proteomes" id="UP000030764"/>
    </source>
</evidence>
<dbReference type="AlphaFoldDB" id="A0A085NBM3"/>
<dbReference type="Proteomes" id="UP000030764">
    <property type="component" value="Unassembled WGS sequence"/>
</dbReference>
<keyword evidence="3" id="KW-1185">Reference proteome</keyword>
<name>A0A085NBM3_9BILA</name>
<sequence>MDINHPLDVPQFARVRRRSGTYAARILAAEELMALARERLRNYGVTLRDKLAVLDMYHLVTSMQIFMITRGLPPPTNGLTQEGNNDAGGVDVNSVGRRSPYHMIRSCCRKQVAFSR</sequence>
<dbReference type="EMBL" id="KL367520">
    <property type="protein sequence ID" value="KFD66869.1"/>
    <property type="molecule type" value="Genomic_DNA"/>
</dbReference>
<accession>A0A085NBM3</accession>
<proteinExistence type="predicted"/>
<dbReference type="Proteomes" id="UP000030758">
    <property type="component" value="Unassembled WGS sequence"/>
</dbReference>
<evidence type="ECO:0000313" key="2">
    <source>
        <dbReference type="EMBL" id="KFD66869.1"/>
    </source>
</evidence>
<gene>
    <name evidence="1" type="ORF">M513_02351</name>
    <name evidence="2" type="ORF">M514_02351</name>
</gene>
<organism evidence="2">
    <name type="scientific">Trichuris suis</name>
    <name type="common">pig whipworm</name>
    <dbReference type="NCBI Taxonomy" id="68888"/>
    <lineage>
        <taxon>Eukaryota</taxon>
        <taxon>Metazoa</taxon>
        <taxon>Ecdysozoa</taxon>
        <taxon>Nematoda</taxon>
        <taxon>Enoplea</taxon>
        <taxon>Dorylaimia</taxon>
        <taxon>Trichinellida</taxon>
        <taxon>Trichuridae</taxon>
        <taxon>Trichuris</taxon>
    </lineage>
</organism>
<evidence type="ECO:0000313" key="1">
    <source>
        <dbReference type="EMBL" id="KFD56675.1"/>
    </source>
</evidence>
<reference evidence="2 3" key="1">
    <citation type="journal article" date="2014" name="Nat. Genet.">
        <title>Genome and transcriptome of the porcine whipworm Trichuris suis.</title>
        <authorList>
            <person name="Jex A.R."/>
            <person name="Nejsum P."/>
            <person name="Schwarz E.M."/>
            <person name="Hu L."/>
            <person name="Young N.D."/>
            <person name="Hall R.S."/>
            <person name="Korhonen P.K."/>
            <person name="Liao S."/>
            <person name="Thamsborg S."/>
            <person name="Xia J."/>
            <person name="Xu P."/>
            <person name="Wang S."/>
            <person name="Scheerlinck J.P."/>
            <person name="Hofmann A."/>
            <person name="Sternberg P.W."/>
            <person name="Wang J."/>
            <person name="Gasser R.B."/>
        </authorList>
    </citation>
    <scope>NUCLEOTIDE SEQUENCE [LARGE SCALE GENOMIC DNA]</scope>
    <source>
        <strain evidence="2">DCEP-RM93F</strain>
        <strain evidence="1">DCEP-RM93M</strain>
    </source>
</reference>
<dbReference type="EMBL" id="KL363192">
    <property type="protein sequence ID" value="KFD56675.1"/>
    <property type="molecule type" value="Genomic_DNA"/>
</dbReference>